<sequence>MSLRHAVLGLIAELDGASGYDLLKMFEISLGNVWPATQSQLYGELGKLTDAGLIEVVGEGPRGRKAYGITEAGRTELLRWITEVPVKPARRDDAMLRVFFLGQVDPAKAQEFLGGQAAVLRERTEQLKALEGAIDWDDDNLSVYGRLVMEYGRRFLAMRGEWYAWAAEEIAETEPARRAVSSPRT</sequence>
<feature type="domain" description="Transcription regulator PadR C-terminal" evidence="2">
    <location>
        <begin position="91"/>
        <end position="170"/>
    </location>
</feature>
<dbReference type="Pfam" id="PF10400">
    <property type="entry name" value="Vir_act_alpha_C"/>
    <property type="match status" value="1"/>
</dbReference>
<dbReference type="Pfam" id="PF03551">
    <property type="entry name" value="PadR"/>
    <property type="match status" value="1"/>
</dbReference>
<dbReference type="AlphaFoldDB" id="A0A7K0C1W7"/>
<dbReference type="PANTHER" id="PTHR43252:SF2">
    <property type="entry name" value="TRANSCRIPTION REGULATOR, PADR-LIKE FAMILY"/>
    <property type="match status" value="1"/>
</dbReference>
<keyword evidence="4" id="KW-1185">Reference proteome</keyword>
<dbReference type="EMBL" id="WEGH01000003">
    <property type="protein sequence ID" value="MQY06784.1"/>
    <property type="molecule type" value="Genomic_DNA"/>
</dbReference>
<dbReference type="OrthoDB" id="3186544at2"/>
<proteinExistence type="predicted"/>
<comment type="caution">
    <text evidence="3">The sequence shown here is derived from an EMBL/GenBank/DDBJ whole genome shotgun (WGS) entry which is preliminary data.</text>
</comment>
<dbReference type="InterPro" id="IPR036388">
    <property type="entry name" value="WH-like_DNA-bd_sf"/>
</dbReference>
<protein>
    <recommendedName>
        <fullName evidence="5">PadR family transcriptional regulator</fullName>
    </recommendedName>
</protein>
<dbReference type="Proteomes" id="UP000487268">
    <property type="component" value="Unassembled WGS sequence"/>
</dbReference>
<accession>A0A7K0C1W7</accession>
<evidence type="ECO:0000259" key="2">
    <source>
        <dbReference type="Pfam" id="PF10400"/>
    </source>
</evidence>
<dbReference type="InterPro" id="IPR005149">
    <property type="entry name" value="Tscrpt_reg_PadR_N"/>
</dbReference>
<reference evidence="3 4" key="1">
    <citation type="submission" date="2019-10" db="EMBL/GenBank/DDBJ databases">
        <title>Actinomadura rubteroloni sp. nov. and Actinomadura macrotermitis sp. nov., isolated from the gut of fungus growing-termite Macrotermes natalensis.</title>
        <authorList>
            <person name="Benndorf R."/>
            <person name="Martin K."/>
            <person name="Kuefner M."/>
            <person name="De Beer W."/>
            <person name="Kaster A.-K."/>
            <person name="Vollmers J."/>
            <person name="Poulsen M."/>
            <person name="Beemelmanns C."/>
        </authorList>
    </citation>
    <scope>NUCLEOTIDE SEQUENCE [LARGE SCALE GENOMIC DNA]</scope>
    <source>
        <strain evidence="3 4">RB68</strain>
    </source>
</reference>
<dbReference type="RefSeq" id="WP_153536235.1">
    <property type="nucleotide sequence ID" value="NZ_WEGH01000003.1"/>
</dbReference>
<dbReference type="PANTHER" id="PTHR43252">
    <property type="entry name" value="TRANSCRIPTIONAL REGULATOR YQJI"/>
    <property type="match status" value="1"/>
</dbReference>
<evidence type="ECO:0000259" key="1">
    <source>
        <dbReference type="Pfam" id="PF03551"/>
    </source>
</evidence>
<feature type="domain" description="Transcription regulator PadR N-terminal" evidence="1">
    <location>
        <begin position="7"/>
        <end position="77"/>
    </location>
</feature>
<gene>
    <name evidence="3" type="ORF">ACRB68_48800</name>
</gene>
<evidence type="ECO:0008006" key="5">
    <source>
        <dbReference type="Google" id="ProtNLM"/>
    </source>
</evidence>
<dbReference type="Gene3D" id="1.10.10.10">
    <property type="entry name" value="Winged helix-like DNA-binding domain superfamily/Winged helix DNA-binding domain"/>
    <property type="match status" value="1"/>
</dbReference>
<dbReference type="InterPro" id="IPR036390">
    <property type="entry name" value="WH_DNA-bd_sf"/>
</dbReference>
<dbReference type="Gene3D" id="6.10.140.190">
    <property type="match status" value="1"/>
</dbReference>
<name>A0A7K0C1W7_9ACTN</name>
<evidence type="ECO:0000313" key="4">
    <source>
        <dbReference type="Proteomes" id="UP000487268"/>
    </source>
</evidence>
<organism evidence="3 4">
    <name type="scientific">Actinomadura macrotermitis</name>
    <dbReference type="NCBI Taxonomy" id="2585200"/>
    <lineage>
        <taxon>Bacteria</taxon>
        <taxon>Bacillati</taxon>
        <taxon>Actinomycetota</taxon>
        <taxon>Actinomycetes</taxon>
        <taxon>Streptosporangiales</taxon>
        <taxon>Thermomonosporaceae</taxon>
        <taxon>Actinomadura</taxon>
    </lineage>
</organism>
<dbReference type="SUPFAM" id="SSF46785">
    <property type="entry name" value="Winged helix' DNA-binding domain"/>
    <property type="match status" value="1"/>
</dbReference>
<dbReference type="InterPro" id="IPR018309">
    <property type="entry name" value="Tscrpt_reg_PadR_C"/>
</dbReference>
<evidence type="ECO:0000313" key="3">
    <source>
        <dbReference type="EMBL" id="MQY06784.1"/>
    </source>
</evidence>